<sequence>MYAHLRTAVVAGTAALSLVLAPGRPAAADTLGEGQLREALLDAVDFPAGWAGDSERSAAERGFGVPRPAEPACGELFDSTADPAARAGFARSRGGPFLTTVAAAHEGPAAAGRALAAVRRAVDGACATFRTQERAGEGLVTVSYEAAVLDAGRLGDESVAVRYQRRPAGQGQAATPVVADLVVARVGAHTVRVAQAGYEGDRDDGAMEAIAERAVAKLRDVAEGRTPAPPPDQPGTTEL</sequence>
<protein>
    <recommendedName>
        <fullName evidence="4">PknH-like extracellular domain-containing protein</fullName>
    </recommendedName>
</protein>
<evidence type="ECO:0000256" key="1">
    <source>
        <dbReference type="SAM" id="MobiDB-lite"/>
    </source>
</evidence>
<proteinExistence type="predicted"/>
<evidence type="ECO:0000313" key="3">
    <source>
        <dbReference type="Proteomes" id="UP000194218"/>
    </source>
</evidence>
<reference evidence="2 3" key="1">
    <citation type="submission" date="2017-05" db="EMBL/GenBank/DDBJ databases">
        <title>Complete genome sequence of Streptomyces sp. SCSIO 03032 revealed the diverse biosynthetic pathways for its bioactive secondary metabolites.</title>
        <authorList>
            <person name="Ma L."/>
            <person name="Zhu Y."/>
            <person name="Zhang W."/>
            <person name="Zhang G."/>
            <person name="Tian X."/>
            <person name="Zhang S."/>
            <person name="Zhang C."/>
        </authorList>
    </citation>
    <scope>NUCLEOTIDE SEQUENCE [LARGE SCALE GENOMIC DNA]</scope>
    <source>
        <strain evidence="2 3">SCSIO 03032</strain>
    </source>
</reference>
<dbReference type="RefSeq" id="WP_086160713.1">
    <property type="nucleotide sequence ID" value="NZ_CP021121.1"/>
</dbReference>
<feature type="region of interest" description="Disordered" evidence="1">
    <location>
        <begin position="218"/>
        <end position="239"/>
    </location>
</feature>
<organism evidence="2 3">
    <name type="scientific">Streptomyces marincola</name>
    <dbReference type="NCBI Taxonomy" id="2878388"/>
    <lineage>
        <taxon>Bacteria</taxon>
        <taxon>Bacillati</taxon>
        <taxon>Actinomycetota</taxon>
        <taxon>Actinomycetes</taxon>
        <taxon>Kitasatosporales</taxon>
        <taxon>Streptomycetaceae</taxon>
        <taxon>Streptomyces</taxon>
    </lineage>
</organism>
<evidence type="ECO:0008006" key="4">
    <source>
        <dbReference type="Google" id="ProtNLM"/>
    </source>
</evidence>
<name>A0A1W7D1G4_9ACTN</name>
<accession>A0A1W7D1G4</accession>
<keyword evidence="3" id="KW-1185">Reference proteome</keyword>
<dbReference type="EMBL" id="CP021121">
    <property type="protein sequence ID" value="ARQ70876.1"/>
    <property type="molecule type" value="Genomic_DNA"/>
</dbReference>
<dbReference type="OrthoDB" id="4125793at2"/>
<dbReference type="AlphaFoldDB" id="A0A1W7D1G4"/>
<gene>
    <name evidence="2" type="ORF">CAG99_20325</name>
</gene>
<dbReference type="Proteomes" id="UP000194218">
    <property type="component" value="Chromosome"/>
</dbReference>
<dbReference type="KEGG" id="smao:CAG99_20325"/>
<evidence type="ECO:0000313" key="2">
    <source>
        <dbReference type="EMBL" id="ARQ70876.1"/>
    </source>
</evidence>